<dbReference type="Proteomes" id="UP001500467">
    <property type="component" value="Unassembled WGS sequence"/>
</dbReference>
<accession>A0ABP4G706</accession>
<proteinExistence type="predicted"/>
<dbReference type="RefSeq" id="WP_253857649.1">
    <property type="nucleotide sequence ID" value="NZ_BAAALM010000015.1"/>
</dbReference>
<dbReference type="CDD" id="cd00085">
    <property type="entry name" value="HNHc"/>
    <property type="match status" value="1"/>
</dbReference>
<feature type="compositionally biased region" description="Polar residues" evidence="1">
    <location>
        <begin position="428"/>
        <end position="441"/>
    </location>
</feature>
<sequence>MEITDVVQAWRRIGQAQATYLRTLAEYSAQHEHATDVTAELALALGESEHVVRRELGWARQLTSRLPSTLNSLTRGDIDLRKASKVVHQTDPLSSTDAAHVDRLVADKLKGRSADSIRRCTYRAVHRVDPDGAAARARQRRTERKVTLRHREDAMATISAHLPAERASAVYARLDRRARAMRTLGETRTTDQLRADVLVDQFLADCSCGEPAREDHSGATATTPARAENGKAEIYVHIDFETLAGIRNNPAHLSGHGAVPAEVARQIASDRKSTWRRIITDPQTGAPVDVGRERYRPPAVTADHVKVRDRECRFPGCHRPAEFADLDHVRPHGCDGPTCAANLIGLCRRHHIVKHTADWVFELEPDGSLRVTTPEGSVRTGKPAQAQETADTRKLAERKRRRRRGNRRNRSRNRNGHHRAGSHADGSQDITQRTSNVTGPP</sequence>
<keyword evidence="4" id="KW-1185">Reference proteome</keyword>
<organism evidence="3 4">
    <name type="scientific">Prauserella alba</name>
    <dbReference type="NCBI Taxonomy" id="176898"/>
    <lineage>
        <taxon>Bacteria</taxon>
        <taxon>Bacillati</taxon>
        <taxon>Actinomycetota</taxon>
        <taxon>Actinomycetes</taxon>
        <taxon>Pseudonocardiales</taxon>
        <taxon>Pseudonocardiaceae</taxon>
        <taxon>Prauserella</taxon>
    </lineage>
</organism>
<feature type="region of interest" description="Disordered" evidence="1">
    <location>
        <begin position="368"/>
        <end position="441"/>
    </location>
</feature>
<dbReference type="GO" id="GO:0004519">
    <property type="term" value="F:endonuclease activity"/>
    <property type="evidence" value="ECO:0007669"/>
    <property type="project" value="UniProtKB-KW"/>
</dbReference>
<keyword evidence="3" id="KW-0378">Hydrolase</keyword>
<dbReference type="InterPro" id="IPR003870">
    <property type="entry name" value="DUF222"/>
</dbReference>
<reference evidence="4" key="1">
    <citation type="journal article" date="2019" name="Int. J. Syst. Evol. Microbiol.">
        <title>The Global Catalogue of Microorganisms (GCM) 10K type strain sequencing project: providing services to taxonomists for standard genome sequencing and annotation.</title>
        <authorList>
            <consortium name="The Broad Institute Genomics Platform"/>
            <consortium name="The Broad Institute Genome Sequencing Center for Infectious Disease"/>
            <person name="Wu L."/>
            <person name="Ma J."/>
        </authorList>
    </citation>
    <scope>NUCLEOTIDE SEQUENCE [LARGE SCALE GENOMIC DNA]</scope>
    <source>
        <strain evidence="4">JCM 13022</strain>
    </source>
</reference>
<feature type="domain" description="DUF222" evidence="2">
    <location>
        <begin position="9"/>
        <end position="309"/>
    </location>
</feature>
<dbReference type="Pfam" id="PF02720">
    <property type="entry name" value="DUF222"/>
    <property type="match status" value="1"/>
</dbReference>
<dbReference type="InterPro" id="IPR003615">
    <property type="entry name" value="HNH_nuc"/>
</dbReference>
<evidence type="ECO:0000313" key="4">
    <source>
        <dbReference type="Proteomes" id="UP001500467"/>
    </source>
</evidence>
<keyword evidence="3" id="KW-0540">Nuclease</keyword>
<protein>
    <submittedName>
        <fullName evidence="3">HNH endonuclease signature motif containing protein</fullName>
    </submittedName>
</protein>
<name>A0ABP4G706_9PSEU</name>
<keyword evidence="3" id="KW-0255">Endonuclease</keyword>
<evidence type="ECO:0000259" key="2">
    <source>
        <dbReference type="Pfam" id="PF02720"/>
    </source>
</evidence>
<dbReference type="EMBL" id="BAAALM010000015">
    <property type="protein sequence ID" value="GAA1213061.1"/>
    <property type="molecule type" value="Genomic_DNA"/>
</dbReference>
<evidence type="ECO:0000313" key="3">
    <source>
        <dbReference type="EMBL" id="GAA1213061.1"/>
    </source>
</evidence>
<gene>
    <name evidence="3" type="ORF">GCM10009675_38220</name>
</gene>
<evidence type="ECO:0000256" key="1">
    <source>
        <dbReference type="SAM" id="MobiDB-lite"/>
    </source>
</evidence>
<comment type="caution">
    <text evidence="3">The sequence shown here is derived from an EMBL/GenBank/DDBJ whole genome shotgun (WGS) entry which is preliminary data.</text>
</comment>
<feature type="compositionally biased region" description="Basic residues" evidence="1">
    <location>
        <begin position="396"/>
        <end position="421"/>
    </location>
</feature>